<keyword evidence="7" id="KW-1185">Reference proteome</keyword>
<feature type="compositionally biased region" description="Acidic residues" evidence="4">
    <location>
        <begin position="526"/>
        <end position="535"/>
    </location>
</feature>
<feature type="compositionally biased region" description="Basic and acidic residues" evidence="4">
    <location>
        <begin position="1186"/>
        <end position="1199"/>
    </location>
</feature>
<feature type="region of interest" description="Disordered" evidence="4">
    <location>
        <begin position="1"/>
        <end position="73"/>
    </location>
</feature>
<gene>
    <name evidence="6" type="ORF">OHC33_010035</name>
</gene>
<dbReference type="Pfam" id="PF09444">
    <property type="entry name" value="MRC1"/>
    <property type="match status" value="1"/>
</dbReference>
<accession>A0AAN8I2M1</accession>
<feature type="region of interest" description="Disordered" evidence="4">
    <location>
        <begin position="886"/>
        <end position="1091"/>
    </location>
</feature>
<feature type="compositionally biased region" description="Acidic residues" evidence="4">
    <location>
        <begin position="1035"/>
        <end position="1047"/>
    </location>
</feature>
<feature type="compositionally biased region" description="Basic and acidic residues" evidence="4">
    <location>
        <begin position="991"/>
        <end position="1025"/>
    </location>
</feature>
<feature type="domain" description="DNA replication checkpoint mediator MRC1" evidence="5">
    <location>
        <begin position="890"/>
        <end position="1031"/>
    </location>
</feature>
<dbReference type="Proteomes" id="UP001316803">
    <property type="component" value="Unassembled WGS sequence"/>
</dbReference>
<name>A0AAN8I2M1_9EURO</name>
<feature type="compositionally biased region" description="Basic and acidic residues" evidence="4">
    <location>
        <begin position="49"/>
        <end position="58"/>
    </location>
</feature>
<comment type="caution">
    <text evidence="6">The sequence shown here is derived from an EMBL/GenBank/DDBJ whole genome shotgun (WGS) entry which is preliminary data.</text>
</comment>
<feature type="compositionally biased region" description="Acidic residues" evidence="4">
    <location>
        <begin position="900"/>
        <end position="909"/>
    </location>
</feature>
<feature type="region of interest" description="Disordered" evidence="4">
    <location>
        <begin position="87"/>
        <end position="376"/>
    </location>
</feature>
<evidence type="ECO:0000259" key="5">
    <source>
        <dbReference type="Pfam" id="PF09444"/>
    </source>
</evidence>
<organism evidence="6 7">
    <name type="scientific">Knufia fluminis</name>
    <dbReference type="NCBI Taxonomy" id="191047"/>
    <lineage>
        <taxon>Eukaryota</taxon>
        <taxon>Fungi</taxon>
        <taxon>Dikarya</taxon>
        <taxon>Ascomycota</taxon>
        <taxon>Pezizomycotina</taxon>
        <taxon>Eurotiomycetes</taxon>
        <taxon>Chaetothyriomycetidae</taxon>
        <taxon>Chaetothyriales</taxon>
        <taxon>Trichomeriaceae</taxon>
        <taxon>Knufia</taxon>
    </lineage>
</organism>
<evidence type="ECO:0000256" key="4">
    <source>
        <dbReference type="SAM" id="MobiDB-lite"/>
    </source>
</evidence>
<reference evidence="6 7" key="1">
    <citation type="submission" date="2022-12" db="EMBL/GenBank/DDBJ databases">
        <title>Genomic features and morphological characterization of a novel Knufia sp. strain isolated from spacecraft assembly facility.</title>
        <authorList>
            <person name="Teixeira M."/>
            <person name="Chander A.M."/>
            <person name="Stajich J.E."/>
            <person name="Venkateswaran K."/>
        </authorList>
    </citation>
    <scope>NUCLEOTIDE SEQUENCE [LARGE SCALE GENOMIC DNA]</scope>
    <source>
        <strain evidence="6 7">FJI-L2-BK-P2</strain>
    </source>
</reference>
<feature type="compositionally biased region" description="Acidic residues" evidence="4">
    <location>
        <begin position="59"/>
        <end position="68"/>
    </location>
</feature>
<proteinExistence type="predicted"/>
<feature type="compositionally biased region" description="Polar residues" evidence="4">
    <location>
        <begin position="98"/>
        <end position="120"/>
    </location>
</feature>
<dbReference type="InterPro" id="IPR018564">
    <property type="entry name" value="Repl_chkpnt_MRC1_dom"/>
</dbReference>
<feature type="compositionally biased region" description="Basic and acidic residues" evidence="4">
    <location>
        <begin position="202"/>
        <end position="218"/>
    </location>
</feature>
<feature type="region of interest" description="Disordered" evidence="4">
    <location>
        <begin position="518"/>
        <end position="709"/>
    </location>
</feature>
<evidence type="ECO:0000256" key="3">
    <source>
        <dbReference type="ARBA" id="ARBA00023242"/>
    </source>
</evidence>
<feature type="compositionally biased region" description="Acidic residues" evidence="4">
    <location>
        <begin position="1160"/>
        <end position="1178"/>
    </location>
</feature>
<feature type="compositionally biased region" description="Polar residues" evidence="4">
    <location>
        <begin position="145"/>
        <end position="154"/>
    </location>
</feature>
<evidence type="ECO:0000256" key="1">
    <source>
        <dbReference type="ARBA" id="ARBA00004123"/>
    </source>
</evidence>
<sequence>MTSSPKSNSSRASTPSSSPIALPAKRSVQALLAELSDSDSDAVTQPTKEALKPSRVENDANESAESSDNDVLVGGGRLAARLAAEVPRHSALEGAEGLSTSTSGLTEADDPTQSYTSPISEQDEEGDEAFKPKRRMLLKRKRTSNDNGNVGSSPRQDRPAAVRNSPASTRAISPTIAVQPESPKEKEDQASTGKSKFTLLVEKARKDRLAREEAEKAKKAARQAQESVGPSPKRRGQRGSSPADDSEEDSDQSEAAPAKRFTKDARPTRKASKKALEEMNRETQRMNRNMQLAHQARTKKKFTKESFLASFGRGPPTVSETNEVATEIRPASSSSLPSSDAENPQLNSTPPTSPLLEPDHSKTAIPTAVAPIGTPNVVEDDSDFLQIIADRRAGERKSTSDAKQQLMDVDTTALQPTRVASMLTAQQRHDSDSDSDIEVVFAKGSKRKYAAFENLPKKKAKETSSHLALRSLAHIKSMKDKKSSMSTAGMGPSLLKAARRQALEERQAKIEKLKAAGVTIQTAEEREQDEEELEDLVERARLEDEVIRKREKELAKKDGTYTKDALDEDDSDEEDGDYEDEKQEEENPGSEDENDESEGDDDGETADDEEEPENELIDAAAEESGEEAESEGEAIAEAATQGKPELSMARTPIPSRTTRHARVIHDDEDDEDSLEPAVESPALPSARQTPHSVVRSTRKVIPGLQHSDDLPLGLTQAFAATMADSQTQQESATQEQDSMDILRDLPSPQIGIMPRMNRLESLDMISESVAGSQTQPLDLNLGISQSQWVPESPARSAQQAPFELTQDAGYSFSPFTGNRFAETPSKGPHSTEETILVPRGDESPVMQRRRLQRGRQVNEDDDVDTTASKSAFQVMSKAAKQKIVEDFNKKKSEARQAVDEAAEESDDEYAGLGGASDEDSGEENEDDRRMIDEDTQVGRGDEAKLAKLHADRERQSDEQAVSKLLKDITTGGLRRKRGAGDDLDLSDEEDAASRRREAKRREFAKMRRELLKDEAVGKIADDQKKQAFLKSIEDHEGEDDDDNDFDQPETPLDVDSQSQSQQQLPAQKVDALASQPSTALKPARESQLNIMPYNARRAKAAASRRPGTLAEIRESVSFLIEEPESQAGIIDLGLSDSEEEPEAYINLDRHVAQAEADEKALEDDNDDLGDFVVDDEDKSMDTQDTTFKKPELPSQRGDRAPFAERRTKAVVDRLSMIRQQSSSSAGSNASSKMAFFTGKSAGSFNNVHSLLQRATTNSSLGSMSGRENVSATGVVTNKTERGGVTKEKEFVRKGANTSRNAINYQARQNLREEKMSARAGVVKKQQKKKGSGFLTGLFRGDTWG</sequence>
<dbReference type="GO" id="GO:0005634">
    <property type="term" value="C:nucleus"/>
    <property type="evidence" value="ECO:0007669"/>
    <property type="project" value="UniProtKB-SubCell"/>
</dbReference>
<protein>
    <recommendedName>
        <fullName evidence="5">DNA replication checkpoint mediator MRC1 domain-containing protein</fullName>
    </recommendedName>
</protein>
<feature type="compositionally biased region" description="Acidic residues" evidence="4">
    <location>
        <begin position="566"/>
        <end position="634"/>
    </location>
</feature>
<dbReference type="GO" id="GO:0033314">
    <property type="term" value="P:mitotic DNA replication checkpoint signaling"/>
    <property type="evidence" value="ECO:0007669"/>
    <property type="project" value="TreeGrafter"/>
</dbReference>
<feature type="compositionally biased region" description="Basic residues" evidence="4">
    <location>
        <begin position="132"/>
        <end position="142"/>
    </location>
</feature>
<dbReference type="GO" id="GO:0007095">
    <property type="term" value="P:mitotic G2 DNA damage checkpoint signaling"/>
    <property type="evidence" value="ECO:0007669"/>
    <property type="project" value="TreeGrafter"/>
</dbReference>
<feature type="region of interest" description="Disordered" evidence="4">
    <location>
        <begin position="847"/>
        <end position="869"/>
    </location>
</feature>
<dbReference type="EMBL" id="JAKLMC020000041">
    <property type="protein sequence ID" value="KAK5948949.1"/>
    <property type="molecule type" value="Genomic_DNA"/>
</dbReference>
<evidence type="ECO:0000313" key="6">
    <source>
        <dbReference type="EMBL" id="KAK5948949.1"/>
    </source>
</evidence>
<feature type="compositionally biased region" description="Basic and acidic residues" evidence="4">
    <location>
        <begin position="274"/>
        <end position="285"/>
    </location>
</feature>
<evidence type="ECO:0000313" key="7">
    <source>
        <dbReference type="Proteomes" id="UP001316803"/>
    </source>
</evidence>
<dbReference type="GO" id="GO:0010997">
    <property type="term" value="F:anaphase-promoting complex binding"/>
    <property type="evidence" value="ECO:0007669"/>
    <property type="project" value="TreeGrafter"/>
</dbReference>
<dbReference type="InterPro" id="IPR024146">
    <property type="entry name" value="Claspin"/>
</dbReference>
<keyword evidence="2" id="KW-0597">Phosphoprotein</keyword>
<feature type="compositionally biased region" description="Polar residues" evidence="4">
    <location>
        <begin position="686"/>
        <end position="695"/>
    </location>
</feature>
<comment type="subcellular location">
    <subcellularLocation>
        <location evidence="1">Nucleus</location>
    </subcellularLocation>
</comment>
<feature type="compositionally biased region" description="Acidic residues" evidence="4">
    <location>
        <begin position="981"/>
        <end position="990"/>
    </location>
</feature>
<dbReference type="PANTHER" id="PTHR14396:SF10">
    <property type="entry name" value="CLASPIN"/>
    <property type="match status" value="1"/>
</dbReference>
<feature type="compositionally biased region" description="Basic and acidic residues" evidence="4">
    <location>
        <begin position="886"/>
        <end position="898"/>
    </location>
</feature>
<feature type="compositionally biased region" description="Basic and acidic residues" evidence="4">
    <location>
        <begin position="536"/>
        <end position="565"/>
    </location>
</feature>
<feature type="compositionally biased region" description="Low complexity" evidence="4">
    <location>
        <begin position="1"/>
        <end position="19"/>
    </location>
</feature>
<feature type="region of interest" description="Disordered" evidence="4">
    <location>
        <begin position="1155"/>
        <end position="1199"/>
    </location>
</feature>
<feature type="compositionally biased region" description="Polar residues" evidence="4">
    <location>
        <begin position="340"/>
        <end position="350"/>
    </location>
</feature>
<feature type="compositionally biased region" description="Acidic residues" evidence="4">
    <location>
        <begin position="916"/>
        <end position="925"/>
    </location>
</feature>
<keyword evidence="3" id="KW-0539">Nucleus</keyword>
<dbReference type="PANTHER" id="PTHR14396">
    <property type="entry name" value="CLASPIN"/>
    <property type="match status" value="1"/>
</dbReference>
<feature type="compositionally biased region" description="Basic and acidic residues" evidence="4">
    <location>
        <begin position="939"/>
        <end position="957"/>
    </location>
</feature>
<evidence type="ECO:0000256" key="2">
    <source>
        <dbReference type="ARBA" id="ARBA00022553"/>
    </source>
</evidence>